<dbReference type="EMBL" id="GECU01021252">
    <property type="protein sequence ID" value="JAS86454.1"/>
    <property type="molecule type" value="Transcribed_RNA"/>
</dbReference>
<name>A0A1B6IHP4_9HEMI</name>
<reference evidence="1" key="1">
    <citation type="submission" date="2015-11" db="EMBL/GenBank/DDBJ databases">
        <title>De novo transcriptome assembly of four potential Pierce s Disease insect vectors from Arizona vineyards.</title>
        <authorList>
            <person name="Tassone E.E."/>
        </authorList>
    </citation>
    <scope>NUCLEOTIDE SEQUENCE</scope>
</reference>
<proteinExistence type="predicted"/>
<organism evidence="1">
    <name type="scientific">Homalodisca liturata</name>
    <dbReference type="NCBI Taxonomy" id="320908"/>
    <lineage>
        <taxon>Eukaryota</taxon>
        <taxon>Metazoa</taxon>
        <taxon>Ecdysozoa</taxon>
        <taxon>Arthropoda</taxon>
        <taxon>Hexapoda</taxon>
        <taxon>Insecta</taxon>
        <taxon>Pterygota</taxon>
        <taxon>Neoptera</taxon>
        <taxon>Paraneoptera</taxon>
        <taxon>Hemiptera</taxon>
        <taxon>Auchenorrhyncha</taxon>
        <taxon>Membracoidea</taxon>
        <taxon>Cicadellidae</taxon>
        <taxon>Cicadellinae</taxon>
        <taxon>Proconiini</taxon>
        <taxon>Homalodisca</taxon>
    </lineage>
</organism>
<evidence type="ECO:0000313" key="1">
    <source>
        <dbReference type="EMBL" id="JAS86454.1"/>
    </source>
</evidence>
<feature type="non-terminal residue" evidence="1">
    <location>
        <position position="1"/>
    </location>
</feature>
<dbReference type="AlphaFoldDB" id="A0A1B6IHP4"/>
<protein>
    <submittedName>
        <fullName evidence="1">Uncharacterized protein</fullName>
    </submittedName>
</protein>
<sequence>NFYRSTIMDLRRVSIYNTVLNLYSMLKPPHPHPQRCNCQLTFPLYVSFISRNSFPFAFERPEALATPRLLTAHVSFVVVCPRNSYGQYSDGRTTFIGSSVTIFVVCLP</sequence>
<accession>A0A1B6IHP4</accession>
<gene>
    <name evidence="1" type="ORF">g.40168</name>
</gene>
<feature type="non-terminal residue" evidence="1">
    <location>
        <position position="108"/>
    </location>
</feature>